<name>A0ABN9Q6M1_9DINO</name>
<keyword evidence="5" id="KW-1185">Reference proteome</keyword>
<dbReference type="Proteomes" id="UP001189429">
    <property type="component" value="Unassembled WGS sequence"/>
</dbReference>
<dbReference type="Pfam" id="PF03577">
    <property type="entry name" value="Peptidase_C69"/>
    <property type="match status" value="2"/>
</dbReference>
<keyword evidence="3" id="KW-1133">Transmembrane helix</keyword>
<evidence type="ECO:0008006" key="6">
    <source>
        <dbReference type="Google" id="ProtNLM"/>
    </source>
</evidence>
<comment type="similarity">
    <text evidence="1">Belongs to the peptidase C69 family. Secernin subfamily.</text>
</comment>
<keyword evidence="3" id="KW-0472">Membrane</keyword>
<protein>
    <recommendedName>
        <fullName evidence="6">Peptidase</fullName>
    </recommendedName>
</protein>
<feature type="non-terminal residue" evidence="4">
    <location>
        <position position="644"/>
    </location>
</feature>
<evidence type="ECO:0000313" key="4">
    <source>
        <dbReference type="EMBL" id="CAK0799977.1"/>
    </source>
</evidence>
<dbReference type="PANTHER" id="PTHR12994:SF17">
    <property type="entry name" value="LD30995P"/>
    <property type="match status" value="1"/>
</dbReference>
<evidence type="ECO:0000256" key="2">
    <source>
        <dbReference type="SAM" id="MobiDB-lite"/>
    </source>
</evidence>
<gene>
    <name evidence="4" type="ORF">PCOR1329_LOCUS8275</name>
</gene>
<dbReference type="InterPro" id="IPR005322">
    <property type="entry name" value="Peptidase_C69"/>
</dbReference>
<sequence>MTNDIRFTRVPRKRWPEGSMRPLYHFALGYPRVVAAERSPEYAPVAGQLPSRVLGYIPQVPQTYGYWDTTYGVQNEVGLSIGESTCTANTVGWASDVPHGYNKAGIEELSKIAMERCETARSARCAVEIMGKIAVEEGFYSADSGDPNAPAYGASSECLAVGDASGGLWLFNVLTGANNASAIWAAQRMPSNAVVAIGNSFTIRKMNLSDPENFLYSPGITKLAEEKGWWSPRDETSSDVFDFFGAYGYTPGSLGENITADAAERLASLLAFYSGRRMWRVFSLLSPEEGAKLDPDRGNLPHTRDPYPAWVPAPAGSVTLPTTRRRIWMHPRLAPMVLHAYRDHMEGTPYDLTKGMAAGPHGNPNRAPSAPGAPGGQWERAISMFRTTWSFVNVARPGGRSVVWFGYDAAHGTAYIPFYGAATRGGPECYHSHDGTMAKFSFNVAWTPFGMLNSFSEVNFGLINGHVRAQAARLEAEAMRQVEDWEKEADWIPSPEASLDLLTARSNAFAEEAVKGWWKFMFDTFLRFGHDMVTFNDSATGVDYYGQRYPDWWLESRDVGYTTWSRHGDSATPDLGPPSLSAAAAGGGLGLPSQRSAASPPAILLAVAGACASLAAVAHAAYSAGLREGRKGGAADVRVARTRR</sequence>
<dbReference type="EMBL" id="CAUYUJ010002261">
    <property type="protein sequence ID" value="CAK0799977.1"/>
    <property type="molecule type" value="Genomic_DNA"/>
</dbReference>
<dbReference type="PANTHER" id="PTHR12994">
    <property type="entry name" value="SECERNIN"/>
    <property type="match status" value="1"/>
</dbReference>
<evidence type="ECO:0000313" key="5">
    <source>
        <dbReference type="Proteomes" id="UP001189429"/>
    </source>
</evidence>
<evidence type="ECO:0000256" key="3">
    <source>
        <dbReference type="SAM" id="Phobius"/>
    </source>
</evidence>
<feature type="region of interest" description="Disordered" evidence="2">
    <location>
        <begin position="357"/>
        <end position="376"/>
    </location>
</feature>
<reference evidence="4" key="1">
    <citation type="submission" date="2023-10" db="EMBL/GenBank/DDBJ databases">
        <authorList>
            <person name="Chen Y."/>
            <person name="Shah S."/>
            <person name="Dougan E. K."/>
            <person name="Thang M."/>
            <person name="Chan C."/>
        </authorList>
    </citation>
    <scope>NUCLEOTIDE SEQUENCE [LARGE SCALE GENOMIC DNA]</scope>
</reference>
<comment type="caution">
    <text evidence="4">The sequence shown here is derived from an EMBL/GenBank/DDBJ whole genome shotgun (WGS) entry which is preliminary data.</text>
</comment>
<organism evidence="4 5">
    <name type="scientific">Prorocentrum cordatum</name>
    <dbReference type="NCBI Taxonomy" id="2364126"/>
    <lineage>
        <taxon>Eukaryota</taxon>
        <taxon>Sar</taxon>
        <taxon>Alveolata</taxon>
        <taxon>Dinophyceae</taxon>
        <taxon>Prorocentrales</taxon>
        <taxon>Prorocentraceae</taxon>
        <taxon>Prorocentrum</taxon>
    </lineage>
</organism>
<feature type="transmembrane region" description="Helical" evidence="3">
    <location>
        <begin position="602"/>
        <end position="622"/>
    </location>
</feature>
<keyword evidence="3" id="KW-0812">Transmembrane</keyword>
<proteinExistence type="inferred from homology"/>
<evidence type="ECO:0000256" key="1">
    <source>
        <dbReference type="ARBA" id="ARBA00005705"/>
    </source>
</evidence>
<accession>A0ABN9Q6M1</accession>